<evidence type="ECO:0000313" key="2">
    <source>
        <dbReference type="EnsemblPlants" id="AET6Gv20957200.1"/>
    </source>
</evidence>
<dbReference type="Proteomes" id="UP000015105">
    <property type="component" value="Chromosome 6D"/>
</dbReference>
<dbReference type="Gramene" id="AET6Gv20957200.1">
    <property type="protein sequence ID" value="AET6Gv20957200.1"/>
    <property type="gene ID" value="AET6Gv20957200"/>
</dbReference>
<reference evidence="2" key="3">
    <citation type="journal article" date="2017" name="Nature">
        <title>Genome sequence of the progenitor of the wheat D genome Aegilops tauschii.</title>
        <authorList>
            <person name="Luo M.C."/>
            <person name="Gu Y.Q."/>
            <person name="Puiu D."/>
            <person name="Wang H."/>
            <person name="Twardziok S.O."/>
            <person name="Deal K.R."/>
            <person name="Huo N."/>
            <person name="Zhu T."/>
            <person name="Wang L."/>
            <person name="Wang Y."/>
            <person name="McGuire P.E."/>
            <person name="Liu S."/>
            <person name="Long H."/>
            <person name="Ramasamy R.K."/>
            <person name="Rodriguez J.C."/>
            <person name="Van S.L."/>
            <person name="Yuan L."/>
            <person name="Wang Z."/>
            <person name="Xia Z."/>
            <person name="Xiao L."/>
            <person name="Anderson O.D."/>
            <person name="Ouyang S."/>
            <person name="Liang Y."/>
            <person name="Zimin A.V."/>
            <person name="Pertea G."/>
            <person name="Qi P."/>
            <person name="Bennetzen J.L."/>
            <person name="Dai X."/>
            <person name="Dawson M.W."/>
            <person name="Muller H.G."/>
            <person name="Kugler K."/>
            <person name="Rivarola-Duarte L."/>
            <person name="Spannagl M."/>
            <person name="Mayer K.F.X."/>
            <person name="Lu F.H."/>
            <person name="Bevan M.W."/>
            <person name="Leroy P."/>
            <person name="Li P."/>
            <person name="You F.M."/>
            <person name="Sun Q."/>
            <person name="Liu Z."/>
            <person name="Lyons E."/>
            <person name="Wicker T."/>
            <person name="Salzberg S.L."/>
            <person name="Devos K.M."/>
            <person name="Dvorak J."/>
        </authorList>
    </citation>
    <scope>NUCLEOTIDE SEQUENCE [LARGE SCALE GENOMIC DNA]</scope>
    <source>
        <strain evidence="2">cv. AL8/78</strain>
    </source>
</reference>
<name>A0A453Q313_AEGTS</name>
<sequence>MRNLSLPLSRAPRPHHTREPPQHLAAAAEDDDDDVAFASSRSPPAPLVRPQFGTAAAKSTSELGPSPAPATRPSLPLPLLLLPEGPAGCLPSLVLRTRRRARIRCTAGLHRKPEGESLLLFRGTDLPN</sequence>
<proteinExistence type="predicted"/>
<evidence type="ECO:0000256" key="1">
    <source>
        <dbReference type="SAM" id="MobiDB-lite"/>
    </source>
</evidence>
<dbReference type="EnsemblPlants" id="AET6Gv20957200.1">
    <property type="protein sequence ID" value="AET6Gv20957200.1"/>
    <property type="gene ID" value="AET6Gv20957200"/>
</dbReference>
<reference evidence="3" key="1">
    <citation type="journal article" date="2014" name="Science">
        <title>Ancient hybridizations among the ancestral genomes of bread wheat.</title>
        <authorList>
            <consortium name="International Wheat Genome Sequencing Consortium,"/>
            <person name="Marcussen T."/>
            <person name="Sandve S.R."/>
            <person name="Heier L."/>
            <person name="Spannagl M."/>
            <person name="Pfeifer M."/>
            <person name="Jakobsen K.S."/>
            <person name="Wulff B.B."/>
            <person name="Steuernagel B."/>
            <person name="Mayer K.F."/>
            <person name="Olsen O.A."/>
        </authorList>
    </citation>
    <scope>NUCLEOTIDE SEQUENCE [LARGE SCALE GENOMIC DNA]</scope>
    <source>
        <strain evidence="3">cv. AL8/78</strain>
    </source>
</reference>
<reference evidence="2" key="5">
    <citation type="journal article" date="2021" name="G3 (Bethesda)">
        <title>Aegilops tauschii genome assembly Aet v5.0 features greater sequence contiguity and improved annotation.</title>
        <authorList>
            <person name="Wang L."/>
            <person name="Zhu T."/>
            <person name="Rodriguez J.C."/>
            <person name="Deal K.R."/>
            <person name="Dubcovsky J."/>
            <person name="McGuire P.E."/>
            <person name="Lux T."/>
            <person name="Spannagl M."/>
            <person name="Mayer K.F.X."/>
            <person name="Baldrich P."/>
            <person name="Meyers B.C."/>
            <person name="Huo N."/>
            <person name="Gu Y.Q."/>
            <person name="Zhou H."/>
            <person name="Devos K.M."/>
            <person name="Bennetzen J.L."/>
            <person name="Unver T."/>
            <person name="Budak H."/>
            <person name="Gulick P.J."/>
            <person name="Galiba G."/>
            <person name="Kalapos B."/>
            <person name="Nelson D.R."/>
            <person name="Li P."/>
            <person name="You F.M."/>
            <person name="Luo M.C."/>
            <person name="Dvorak J."/>
        </authorList>
    </citation>
    <scope>NUCLEOTIDE SEQUENCE [LARGE SCALE GENOMIC DNA]</scope>
    <source>
        <strain evidence="2">cv. AL8/78</strain>
    </source>
</reference>
<evidence type="ECO:0000313" key="3">
    <source>
        <dbReference type="Proteomes" id="UP000015105"/>
    </source>
</evidence>
<dbReference type="AlphaFoldDB" id="A0A453Q313"/>
<organism evidence="2 3">
    <name type="scientific">Aegilops tauschii subsp. strangulata</name>
    <name type="common">Goatgrass</name>
    <dbReference type="NCBI Taxonomy" id="200361"/>
    <lineage>
        <taxon>Eukaryota</taxon>
        <taxon>Viridiplantae</taxon>
        <taxon>Streptophyta</taxon>
        <taxon>Embryophyta</taxon>
        <taxon>Tracheophyta</taxon>
        <taxon>Spermatophyta</taxon>
        <taxon>Magnoliopsida</taxon>
        <taxon>Liliopsida</taxon>
        <taxon>Poales</taxon>
        <taxon>Poaceae</taxon>
        <taxon>BOP clade</taxon>
        <taxon>Pooideae</taxon>
        <taxon>Triticodae</taxon>
        <taxon>Triticeae</taxon>
        <taxon>Triticinae</taxon>
        <taxon>Aegilops</taxon>
    </lineage>
</organism>
<keyword evidence="3" id="KW-1185">Reference proteome</keyword>
<protein>
    <submittedName>
        <fullName evidence="2">Uncharacterized protein</fullName>
    </submittedName>
</protein>
<reference evidence="2" key="4">
    <citation type="submission" date="2019-03" db="UniProtKB">
        <authorList>
            <consortium name="EnsemblPlants"/>
        </authorList>
    </citation>
    <scope>IDENTIFICATION</scope>
</reference>
<reference evidence="3" key="2">
    <citation type="journal article" date="2017" name="Nat. Plants">
        <title>The Aegilops tauschii genome reveals multiple impacts of transposons.</title>
        <authorList>
            <person name="Zhao G."/>
            <person name="Zou C."/>
            <person name="Li K."/>
            <person name="Wang K."/>
            <person name="Li T."/>
            <person name="Gao L."/>
            <person name="Zhang X."/>
            <person name="Wang H."/>
            <person name="Yang Z."/>
            <person name="Liu X."/>
            <person name="Jiang W."/>
            <person name="Mao L."/>
            <person name="Kong X."/>
            <person name="Jiao Y."/>
            <person name="Jia J."/>
        </authorList>
    </citation>
    <scope>NUCLEOTIDE SEQUENCE [LARGE SCALE GENOMIC DNA]</scope>
    <source>
        <strain evidence="3">cv. AL8/78</strain>
    </source>
</reference>
<feature type="region of interest" description="Disordered" evidence="1">
    <location>
        <begin position="1"/>
        <end position="75"/>
    </location>
</feature>
<accession>A0A453Q313</accession>